<keyword evidence="4" id="KW-0812">Transmembrane</keyword>
<proteinExistence type="inferred from homology"/>
<comment type="similarity">
    <text evidence="1">Belongs to the OPA3 family.</text>
</comment>
<dbReference type="InterPro" id="IPR010754">
    <property type="entry name" value="OPA3-like"/>
</dbReference>
<evidence type="ECO:0000256" key="4">
    <source>
        <dbReference type="SAM" id="Phobius"/>
    </source>
</evidence>
<gene>
    <name evidence="5" type="ORF">PYX00_007248</name>
</gene>
<evidence type="ECO:0000313" key="5">
    <source>
        <dbReference type="EMBL" id="KAL0269555.1"/>
    </source>
</evidence>
<evidence type="ECO:0008006" key="6">
    <source>
        <dbReference type="Google" id="ProtNLM"/>
    </source>
</evidence>
<protein>
    <recommendedName>
        <fullName evidence="6">OPA3-like protein</fullName>
    </recommendedName>
</protein>
<dbReference type="EMBL" id="JARGDH010000004">
    <property type="protein sequence ID" value="KAL0269555.1"/>
    <property type="molecule type" value="Genomic_DNA"/>
</dbReference>
<feature type="coiled-coil region" evidence="3">
    <location>
        <begin position="56"/>
        <end position="83"/>
    </location>
</feature>
<name>A0AAW2HIA5_9NEOP</name>
<evidence type="ECO:0000256" key="2">
    <source>
        <dbReference type="ARBA" id="ARBA00023054"/>
    </source>
</evidence>
<dbReference type="GO" id="GO:0005739">
    <property type="term" value="C:mitochondrion"/>
    <property type="evidence" value="ECO:0007669"/>
    <property type="project" value="TreeGrafter"/>
</dbReference>
<dbReference type="AlphaFoldDB" id="A0AAW2HIA5"/>
<comment type="caution">
    <text evidence="5">The sequence shown here is derived from an EMBL/GenBank/DDBJ whole genome shotgun (WGS) entry which is preliminary data.</text>
</comment>
<feature type="transmembrane region" description="Helical" evidence="4">
    <location>
        <begin position="20"/>
        <end position="43"/>
    </location>
</feature>
<evidence type="ECO:0000256" key="1">
    <source>
        <dbReference type="ARBA" id="ARBA00007584"/>
    </source>
</evidence>
<accession>A0AAW2HIA5</accession>
<sequence length="142" mass="16029">MWLMNLGKPVNIPPLNEAMAIELGANLLGEGILFAVAAAIVIIEYSRQATKQAAKEQQQEDDMNKLTRQIQELAFETERQQAEIRALYRHVLDLDSRVVKVPWTSQREDPEPDEVIVEKPDGTNKGALGRALSYVENDLFRV</sequence>
<organism evidence="5">
    <name type="scientific">Menopon gallinae</name>
    <name type="common">poultry shaft louse</name>
    <dbReference type="NCBI Taxonomy" id="328185"/>
    <lineage>
        <taxon>Eukaryota</taxon>
        <taxon>Metazoa</taxon>
        <taxon>Ecdysozoa</taxon>
        <taxon>Arthropoda</taxon>
        <taxon>Hexapoda</taxon>
        <taxon>Insecta</taxon>
        <taxon>Pterygota</taxon>
        <taxon>Neoptera</taxon>
        <taxon>Paraneoptera</taxon>
        <taxon>Psocodea</taxon>
        <taxon>Troctomorpha</taxon>
        <taxon>Phthiraptera</taxon>
        <taxon>Amblycera</taxon>
        <taxon>Menoponidae</taxon>
        <taxon>Menopon</taxon>
    </lineage>
</organism>
<keyword evidence="4" id="KW-1133">Transmembrane helix</keyword>
<evidence type="ECO:0000256" key="3">
    <source>
        <dbReference type="SAM" id="Coils"/>
    </source>
</evidence>
<keyword evidence="4" id="KW-0472">Membrane</keyword>
<keyword evidence="2 3" id="KW-0175">Coiled coil</keyword>
<dbReference type="PANTHER" id="PTHR12499">
    <property type="entry name" value="OPTIC ATROPHY 3 PROTEIN OPA3"/>
    <property type="match status" value="1"/>
</dbReference>
<dbReference type="Pfam" id="PF07047">
    <property type="entry name" value="OPA3"/>
    <property type="match status" value="1"/>
</dbReference>
<reference evidence="5" key="1">
    <citation type="journal article" date="2024" name="Gigascience">
        <title>Chromosome-level genome of the poultry shaft louse Menopon gallinae provides insight into the host-switching and adaptive evolution of parasitic lice.</title>
        <authorList>
            <person name="Xu Y."/>
            <person name="Ma L."/>
            <person name="Liu S."/>
            <person name="Liang Y."/>
            <person name="Liu Q."/>
            <person name="He Z."/>
            <person name="Tian L."/>
            <person name="Duan Y."/>
            <person name="Cai W."/>
            <person name="Li H."/>
            <person name="Song F."/>
        </authorList>
    </citation>
    <scope>NUCLEOTIDE SEQUENCE</scope>
    <source>
        <strain evidence="5">Cailab_2023a</strain>
    </source>
</reference>
<dbReference type="PANTHER" id="PTHR12499:SF0">
    <property type="entry name" value="OPTIC ATROPHY 3 PROTEIN"/>
    <property type="match status" value="1"/>
</dbReference>
<dbReference type="GO" id="GO:0019216">
    <property type="term" value="P:regulation of lipid metabolic process"/>
    <property type="evidence" value="ECO:0007669"/>
    <property type="project" value="TreeGrafter"/>
</dbReference>